<comment type="caution">
    <text evidence="1">The sequence shown here is derived from an EMBL/GenBank/DDBJ whole genome shotgun (WGS) entry which is preliminary data.</text>
</comment>
<evidence type="ECO:0000313" key="2">
    <source>
        <dbReference type="Proteomes" id="UP000268973"/>
    </source>
</evidence>
<dbReference type="InterPro" id="IPR036291">
    <property type="entry name" value="NAD(P)-bd_dom_sf"/>
</dbReference>
<sequence length="203" mass="22836">MLEAEPIEKIYALSRKPLPFFHSKLVTIQHPELQVHEWESDDVQPKYGFICLGTTLKQAGSKPALEHVDYELVCQVAQEMKLLGVTHLAVVSSLGASTRSFSHYLRCKGRMELALERLNFERLVIAHPGPLKGLRESPRKDEAVLQAVLRVVKPVMFGPLANFVPIDAEDVAKAMQYSLFSHATKKVEILDTVSMKALLNKYQ</sequence>
<dbReference type="EMBL" id="RXZH01000008">
    <property type="protein sequence ID" value="RTZ14534.1"/>
    <property type="molecule type" value="Genomic_DNA"/>
</dbReference>
<name>A0A432CTD3_9VIBR</name>
<dbReference type="AlphaFoldDB" id="A0A432CTD3"/>
<proteinExistence type="predicted"/>
<evidence type="ECO:0000313" key="1">
    <source>
        <dbReference type="EMBL" id="RTZ14534.1"/>
    </source>
</evidence>
<dbReference type="Gene3D" id="3.40.50.720">
    <property type="entry name" value="NAD(P)-binding Rossmann-like Domain"/>
    <property type="match status" value="1"/>
</dbReference>
<dbReference type="SUPFAM" id="SSF51735">
    <property type="entry name" value="NAD(P)-binding Rossmann-fold domains"/>
    <property type="match status" value="1"/>
</dbReference>
<organism evidence="1 2">
    <name type="scientific">Vibrio aquaticus</name>
    <dbReference type="NCBI Taxonomy" id="2496559"/>
    <lineage>
        <taxon>Bacteria</taxon>
        <taxon>Pseudomonadati</taxon>
        <taxon>Pseudomonadota</taxon>
        <taxon>Gammaproteobacteria</taxon>
        <taxon>Vibrionales</taxon>
        <taxon>Vibrionaceae</taxon>
        <taxon>Vibrio</taxon>
    </lineage>
</organism>
<dbReference type="PANTHER" id="PTHR14097:SF7">
    <property type="entry name" value="OXIDOREDUCTASE HTATIP2"/>
    <property type="match status" value="1"/>
</dbReference>
<dbReference type="InterPro" id="IPR014843">
    <property type="entry name" value="Him1/Fmp52"/>
</dbReference>
<dbReference type="Pfam" id="PF08732">
    <property type="entry name" value="HIM1"/>
    <property type="match status" value="1"/>
</dbReference>
<gene>
    <name evidence="1" type="ORF">EJ063_16135</name>
</gene>
<keyword evidence="2" id="KW-1185">Reference proteome</keyword>
<accession>A0A432CTD3</accession>
<protein>
    <submittedName>
        <fullName evidence="1">Oxidoreductase</fullName>
    </submittedName>
</protein>
<dbReference type="PANTHER" id="PTHR14097">
    <property type="entry name" value="OXIDOREDUCTASE HTATIP2"/>
    <property type="match status" value="1"/>
</dbReference>
<reference evidence="1 2" key="1">
    <citation type="submission" date="2018-12" db="EMBL/GenBank/DDBJ databases">
        <title>Vibrio sp. isolated from China Sea.</title>
        <authorList>
            <person name="Li Y."/>
        </authorList>
    </citation>
    <scope>NUCLEOTIDE SEQUENCE [LARGE SCALE GENOMIC DNA]</scope>
    <source>
        <strain evidence="1 2">BEI207</strain>
    </source>
</reference>
<dbReference type="OrthoDB" id="9798632at2"/>
<dbReference type="Proteomes" id="UP000268973">
    <property type="component" value="Unassembled WGS sequence"/>
</dbReference>